<reference evidence="1 2" key="1">
    <citation type="journal article" date="2023" name="Commun. Biol.">
        <title>Genome analysis of Parmales, the sister group of diatoms, reveals the evolutionary specialization of diatoms from phago-mixotrophs to photoautotrophs.</title>
        <authorList>
            <person name="Ban H."/>
            <person name="Sato S."/>
            <person name="Yoshikawa S."/>
            <person name="Yamada K."/>
            <person name="Nakamura Y."/>
            <person name="Ichinomiya M."/>
            <person name="Sato N."/>
            <person name="Blanc-Mathieu R."/>
            <person name="Endo H."/>
            <person name="Kuwata A."/>
            <person name="Ogata H."/>
        </authorList>
    </citation>
    <scope>NUCLEOTIDE SEQUENCE [LARGE SCALE GENOMIC DNA]</scope>
</reference>
<organism evidence="1 2">
    <name type="scientific">Tetraparma gracilis</name>
    <dbReference type="NCBI Taxonomy" id="2962635"/>
    <lineage>
        <taxon>Eukaryota</taxon>
        <taxon>Sar</taxon>
        <taxon>Stramenopiles</taxon>
        <taxon>Ochrophyta</taxon>
        <taxon>Bolidophyceae</taxon>
        <taxon>Parmales</taxon>
        <taxon>Triparmaceae</taxon>
        <taxon>Tetraparma</taxon>
    </lineage>
</organism>
<comment type="caution">
    <text evidence="1">The sequence shown here is derived from an EMBL/GenBank/DDBJ whole genome shotgun (WGS) entry which is preliminary data.</text>
</comment>
<feature type="non-terminal residue" evidence="1">
    <location>
        <position position="39"/>
    </location>
</feature>
<dbReference type="Proteomes" id="UP001165060">
    <property type="component" value="Unassembled WGS sequence"/>
</dbReference>
<keyword evidence="2" id="KW-1185">Reference proteome</keyword>
<name>A0ABQ6N0N0_9STRA</name>
<gene>
    <name evidence="1" type="ORF">TeGR_g12867</name>
</gene>
<accession>A0ABQ6N0N0</accession>
<evidence type="ECO:0000313" key="1">
    <source>
        <dbReference type="EMBL" id="GMI36677.1"/>
    </source>
</evidence>
<sequence>MFGFKKSSGRASLNSDAAAGLIGHFEHDYPSRLIAFQPA</sequence>
<dbReference type="EMBL" id="BRYB01001937">
    <property type="protein sequence ID" value="GMI36677.1"/>
    <property type="molecule type" value="Genomic_DNA"/>
</dbReference>
<protein>
    <submittedName>
        <fullName evidence="1">Uncharacterized protein</fullName>
    </submittedName>
</protein>
<proteinExistence type="predicted"/>
<evidence type="ECO:0000313" key="2">
    <source>
        <dbReference type="Proteomes" id="UP001165060"/>
    </source>
</evidence>